<accession>A0A076YGV7</accession>
<reference evidence="2" key="1">
    <citation type="journal article" date="2014" name="Plant Cell">
        <title>Transcriptome Analysis Reveals the Same 17 S-Locus F-Box Genes in Two Haplotypes of the Self-Incompatibility Locus of Petunia inflata.</title>
        <authorList>
            <person name="Williams J.S."/>
            <person name="Der J.P."/>
            <person name="Depamphilis C.W."/>
            <person name="Kao T.H."/>
        </authorList>
    </citation>
    <scope>NUCLEOTIDE SEQUENCE</scope>
</reference>
<dbReference type="SUPFAM" id="SSF81383">
    <property type="entry name" value="F-box domain"/>
    <property type="match status" value="1"/>
</dbReference>
<proteinExistence type="evidence at transcript level"/>
<dbReference type="InterPro" id="IPR001810">
    <property type="entry name" value="F-box_dom"/>
</dbReference>
<evidence type="ECO:0000313" key="2">
    <source>
        <dbReference type="EMBL" id="AIK66505.1"/>
    </source>
</evidence>
<feature type="domain" description="F-box" evidence="1">
    <location>
        <begin position="9"/>
        <end position="49"/>
    </location>
</feature>
<gene>
    <name evidence="2" type="primary">S15-SLF1</name>
</gene>
<dbReference type="Pfam" id="PF00646">
    <property type="entry name" value="F-box"/>
    <property type="match status" value="1"/>
</dbReference>
<sequence length="389" mass="44429">MVNGILKKLPEDLVFLILLTFPVKSLMRFKCISKAWSILILSTTFINRHVNRTTNIKDEFILFKRAIKDEEEEFINILSFFSGHDDALNPLFPDVDVSYMTSKCDCTFNPLIGPCDGLIALTDSIITIILNPATRNFRVLSPSPFGCPKGYHRSVEGVGFGLDTISNYYKVVRISEVYCEEADGYPGPKDSKIDVCDLSTDSWRELDHVQLPSIYWVPCSGILYKEMVHWFATTDMSMVILCFDMSTEMFHDMKMPDTCSRITHELYYGLVILCESFTLIGYSNPISSIDPAQDKMHIWVMMEYGVSESWIMKYTIRHLSIESPLAVWKKNILLLQSRSGLLISYDLNSGEAKELNLHGFPDSLSVIVYKECLTSIPKGREYSPKVQRF</sequence>
<evidence type="ECO:0000259" key="1">
    <source>
        <dbReference type="SMART" id="SM00256"/>
    </source>
</evidence>
<dbReference type="Pfam" id="PF07734">
    <property type="entry name" value="FBA_1"/>
    <property type="match status" value="1"/>
</dbReference>
<dbReference type="NCBIfam" id="TIGR01640">
    <property type="entry name" value="F_box_assoc_1"/>
    <property type="match status" value="1"/>
</dbReference>
<dbReference type="PANTHER" id="PTHR31672:SF13">
    <property type="entry name" value="F-BOX PROTEIN CPR30-LIKE"/>
    <property type="match status" value="1"/>
</dbReference>
<dbReference type="InterPro" id="IPR017451">
    <property type="entry name" value="F-box-assoc_interact_dom"/>
</dbReference>
<protein>
    <submittedName>
        <fullName evidence="2">S15-locus F-box type-1 protein</fullName>
    </submittedName>
</protein>
<dbReference type="PANTHER" id="PTHR31672">
    <property type="entry name" value="BNACNNG10540D PROTEIN"/>
    <property type="match status" value="1"/>
</dbReference>
<dbReference type="Gene3D" id="1.20.1280.50">
    <property type="match status" value="1"/>
</dbReference>
<dbReference type="SMART" id="SM00256">
    <property type="entry name" value="FBOX"/>
    <property type="match status" value="1"/>
</dbReference>
<dbReference type="InterPro" id="IPR006527">
    <property type="entry name" value="F-box-assoc_dom_typ1"/>
</dbReference>
<reference evidence="2" key="2">
    <citation type="submission" date="2014-04" db="EMBL/GenBank/DDBJ databases">
        <authorList>
            <person name="Tatsuya T."/>
            <person name="Kao T.-H."/>
        </authorList>
    </citation>
    <scope>NUCLEOTIDE SEQUENCE</scope>
</reference>
<name>A0A076YGV7_PETIN</name>
<dbReference type="AlphaFoldDB" id="A0A076YGV7"/>
<dbReference type="EMBL" id="KJ670482">
    <property type="protein sequence ID" value="AIK66505.1"/>
    <property type="molecule type" value="mRNA"/>
</dbReference>
<dbReference type="InterPro" id="IPR050796">
    <property type="entry name" value="SCF_F-box_component"/>
</dbReference>
<organism evidence="2">
    <name type="scientific">Petunia integrifolia subsp. inflata</name>
    <dbReference type="NCBI Taxonomy" id="212142"/>
    <lineage>
        <taxon>Eukaryota</taxon>
        <taxon>Viridiplantae</taxon>
        <taxon>Streptophyta</taxon>
        <taxon>Embryophyta</taxon>
        <taxon>Tracheophyta</taxon>
        <taxon>Spermatophyta</taxon>
        <taxon>Magnoliopsida</taxon>
        <taxon>eudicotyledons</taxon>
        <taxon>Gunneridae</taxon>
        <taxon>Pentapetalae</taxon>
        <taxon>asterids</taxon>
        <taxon>lamiids</taxon>
        <taxon>Solanales</taxon>
        <taxon>Solanaceae</taxon>
        <taxon>Petunioideae</taxon>
        <taxon>Petunia</taxon>
    </lineage>
</organism>
<dbReference type="InterPro" id="IPR036047">
    <property type="entry name" value="F-box-like_dom_sf"/>
</dbReference>